<dbReference type="EMBL" id="KL584774">
    <property type="protein sequence ID" value="KEQ91848.1"/>
    <property type="molecule type" value="Genomic_DNA"/>
</dbReference>
<dbReference type="OrthoDB" id="3938515at2759"/>
<dbReference type="GeneID" id="25367701"/>
<protein>
    <submittedName>
        <fullName evidence="2">Uncharacterized protein</fullName>
    </submittedName>
</protein>
<evidence type="ECO:0000256" key="1">
    <source>
        <dbReference type="SAM" id="MobiDB-lite"/>
    </source>
</evidence>
<feature type="compositionally biased region" description="Polar residues" evidence="1">
    <location>
        <begin position="1"/>
        <end position="17"/>
    </location>
</feature>
<keyword evidence="3" id="KW-1185">Reference proteome</keyword>
<feature type="compositionally biased region" description="Gly residues" evidence="1">
    <location>
        <begin position="302"/>
        <end position="312"/>
    </location>
</feature>
<feature type="region of interest" description="Disordered" evidence="1">
    <location>
        <begin position="350"/>
        <end position="416"/>
    </location>
</feature>
<feature type="region of interest" description="Disordered" evidence="1">
    <location>
        <begin position="262"/>
        <end position="312"/>
    </location>
</feature>
<dbReference type="RefSeq" id="XP_013340431.1">
    <property type="nucleotide sequence ID" value="XM_013484977.1"/>
</dbReference>
<name>A0A074Y216_AURSE</name>
<accession>A0A074Y216</accession>
<dbReference type="Proteomes" id="UP000030641">
    <property type="component" value="Unassembled WGS sequence"/>
</dbReference>
<feature type="region of interest" description="Disordered" evidence="1">
    <location>
        <begin position="1"/>
        <end position="64"/>
    </location>
</feature>
<organism evidence="2 3">
    <name type="scientific">Aureobasidium subglaciale (strain EXF-2481)</name>
    <name type="common">Aureobasidium pullulans var. subglaciale</name>
    <dbReference type="NCBI Taxonomy" id="1043005"/>
    <lineage>
        <taxon>Eukaryota</taxon>
        <taxon>Fungi</taxon>
        <taxon>Dikarya</taxon>
        <taxon>Ascomycota</taxon>
        <taxon>Pezizomycotina</taxon>
        <taxon>Dothideomycetes</taxon>
        <taxon>Dothideomycetidae</taxon>
        <taxon>Dothideales</taxon>
        <taxon>Saccotheciaceae</taxon>
        <taxon>Aureobasidium</taxon>
    </lineage>
</organism>
<sequence>MRANLRQTAICASSEPSGTDPDPFDGRDGQDFSNNSPIDGQDAAKGRAASAPILAPRGPPTAYRQDLTHDELMAIRESAIRIAGHCAMRDMAPLPNTPPQEVLHRIRSDVWLARIAFEQSGADKPSSPEDKQDDNGISITTEGCILQRGFDISPPNSSPTTKEYTRDNSACEVQCQSTNENTRCEPIRPRVRNNKGVRIPVCFRKQEIVKARKDSIISSLLSTRASVNREAETEFAQGRGSQQRYRRQQFPRVLVFSVGSDSSGAIASDSEDDDDADSDYGTGEEEVASEKIDSAISSPAHPGGGKDVQPGGDGIVAPLVTLCQSAETLEIIDPPLLPQSSAPLSALSSTLQASSTLRAKQAPSLHVGTPLRKQLSKPPKLPLQSSRYPTVDPTVAQRTRPPLPLPQRQPLPLELL</sequence>
<dbReference type="InParanoid" id="A0A074Y216"/>
<dbReference type="HOGENOM" id="CLU_660523_0_0_1"/>
<evidence type="ECO:0000313" key="2">
    <source>
        <dbReference type="EMBL" id="KEQ91848.1"/>
    </source>
</evidence>
<dbReference type="AlphaFoldDB" id="A0A074Y216"/>
<gene>
    <name evidence="2" type="ORF">AUEXF2481DRAFT_445214</name>
</gene>
<proteinExistence type="predicted"/>
<reference evidence="2 3" key="1">
    <citation type="journal article" date="2014" name="BMC Genomics">
        <title>Genome sequencing of four Aureobasidium pullulans varieties: biotechnological potential, stress tolerance, and description of new species.</title>
        <authorList>
            <person name="Gostin Ar C."/>
            <person name="Ohm R.A."/>
            <person name="Kogej T."/>
            <person name="Sonjak S."/>
            <person name="Turk M."/>
            <person name="Zajc J."/>
            <person name="Zalar P."/>
            <person name="Grube M."/>
            <person name="Sun H."/>
            <person name="Han J."/>
            <person name="Sharma A."/>
            <person name="Chiniquy J."/>
            <person name="Ngan C.Y."/>
            <person name="Lipzen A."/>
            <person name="Barry K."/>
            <person name="Grigoriev I.V."/>
            <person name="Gunde-Cimerman N."/>
        </authorList>
    </citation>
    <scope>NUCLEOTIDE SEQUENCE [LARGE SCALE GENOMIC DNA]</scope>
    <source>
        <strain evidence="2 3">EXF-2481</strain>
    </source>
</reference>
<evidence type="ECO:0000313" key="3">
    <source>
        <dbReference type="Proteomes" id="UP000030641"/>
    </source>
</evidence>
<feature type="compositionally biased region" description="Acidic residues" evidence="1">
    <location>
        <begin position="269"/>
        <end position="287"/>
    </location>
</feature>
<feature type="region of interest" description="Disordered" evidence="1">
    <location>
        <begin position="148"/>
        <end position="168"/>
    </location>
</feature>